<dbReference type="Proteomes" id="UP001059836">
    <property type="component" value="Chromosome"/>
</dbReference>
<evidence type="ECO:0000259" key="16">
    <source>
        <dbReference type="Pfam" id="PF00890"/>
    </source>
</evidence>
<evidence type="ECO:0000256" key="11">
    <source>
        <dbReference type="ARBA" id="ARBA00023002"/>
    </source>
</evidence>
<dbReference type="RefSeq" id="WP_213248138.1">
    <property type="nucleotide sequence ID" value="NZ_CP045806.1"/>
</dbReference>
<dbReference type="InterPro" id="IPR027477">
    <property type="entry name" value="Succ_DH/fumarate_Rdtase_cat_sf"/>
</dbReference>
<evidence type="ECO:0000256" key="5">
    <source>
        <dbReference type="ARBA" id="ARBA00012792"/>
    </source>
</evidence>
<dbReference type="InterPro" id="IPR036188">
    <property type="entry name" value="FAD/NAD-bd_sf"/>
</dbReference>
<dbReference type="PANTHER" id="PTHR11632:SF51">
    <property type="entry name" value="SUCCINATE DEHYDROGENASE [UBIQUINONE] FLAVOPROTEIN SUBUNIT, MITOCHONDRIAL"/>
    <property type="match status" value="1"/>
</dbReference>
<evidence type="ECO:0000256" key="4">
    <source>
        <dbReference type="ARBA" id="ARBA00008040"/>
    </source>
</evidence>
<dbReference type="NCBIfam" id="TIGR01812">
    <property type="entry name" value="sdhA_frdA_Gneg"/>
    <property type="match status" value="1"/>
</dbReference>
<dbReference type="PRINTS" id="PR00411">
    <property type="entry name" value="PNDRDTASEI"/>
</dbReference>
<evidence type="ECO:0000256" key="1">
    <source>
        <dbReference type="ARBA" id="ARBA00001974"/>
    </source>
</evidence>
<comment type="pathway">
    <text evidence="3 15">Carbohydrate metabolism; tricarboxylic acid cycle; fumarate from succinate (bacterial route): step 1/1.</text>
</comment>
<dbReference type="EMBL" id="CP045809">
    <property type="protein sequence ID" value="QHN34716.1"/>
    <property type="molecule type" value="Genomic_DNA"/>
</dbReference>
<evidence type="ECO:0000259" key="17">
    <source>
        <dbReference type="Pfam" id="PF02910"/>
    </source>
</evidence>
<dbReference type="Gene3D" id="4.10.80.40">
    <property type="entry name" value="succinate dehydrogenase protein domain"/>
    <property type="match status" value="1"/>
</dbReference>
<dbReference type="InterPro" id="IPR014006">
    <property type="entry name" value="Succ_Dhase_FrdA_Gneg"/>
</dbReference>
<evidence type="ECO:0000313" key="18">
    <source>
        <dbReference type="EMBL" id="QHN34716.1"/>
    </source>
</evidence>
<dbReference type="InterPro" id="IPR011281">
    <property type="entry name" value="Succ_DH_flav_su_fwd"/>
</dbReference>
<dbReference type="Gene3D" id="3.50.50.60">
    <property type="entry name" value="FAD/NAD(P)-binding domain"/>
    <property type="match status" value="1"/>
</dbReference>
<dbReference type="EC" id="1.3.5.1" evidence="5 15"/>
<dbReference type="InterPro" id="IPR015939">
    <property type="entry name" value="Fum_Rdtase/Succ_DH_flav-like_C"/>
</dbReference>
<keyword evidence="19" id="KW-1185">Reference proteome</keyword>
<feature type="domain" description="FAD-dependent oxidoreductase 2 FAD-binding" evidence="16">
    <location>
        <begin position="7"/>
        <end position="401"/>
    </location>
</feature>
<evidence type="ECO:0000256" key="10">
    <source>
        <dbReference type="ARBA" id="ARBA00022982"/>
    </source>
</evidence>
<dbReference type="InterPro" id="IPR003952">
    <property type="entry name" value="FRD_SDH_FAD_BS"/>
</dbReference>
<evidence type="ECO:0000256" key="2">
    <source>
        <dbReference type="ARBA" id="ARBA00004170"/>
    </source>
</evidence>
<protein>
    <recommendedName>
        <fullName evidence="6 14">Succinate dehydrogenase flavoprotein subunit</fullName>
        <ecNumber evidence="5 15">1.3.5.1</ecNumber>
    </recommendedName>
</protein>
<dbReference type="PROSITE" id="PS00504">
    <property type="entry name" value="FRD_SDH_FAD_BINDING"/>
    <property type="match status" value="1"/>
</dbReference>
<evidence type="ECO:0000256" key="15">
    <source>
        <dbReference type="RuleBase" id="RU362051"/>
    </source>
</evidence>
<comment type="catalytic activity">
    <reaction evidence="13 15">
        <text>a quinone + succinate = fumarate + a quinol</text>
        <dbReference type="Rhea" id="RHEA:40523"/>
        <dbReference type="ChEBI" id="CHEBI:24646"/>
        <dbReference type="ChEBI" id="CHEBI:29806"/>
        <dbReference type="ChEBI" id="CHEBI:30031"/>
        <dbReference type="ChEBI" id="CHEBI:132124"/>
        <dbReference type="EC" id="1.3.5.1"/>
    </reaction>
</comment>
<evidence type="ECO:0000256" key="12">
    <source>
        <dbReference type="ARBA" id="ARBA00023136"/>
    </source>
</evidence>
<accession>A0ABX6IH87</accession>
<reference evidence="18" key="1">
    <citation type="journal article" date="2021" name="Nat. Microbiol.">
        <title>Cocultivation of an ultrasmall environmental parasitic bacterium with lytic ability against bacteria associated with wastewater foams.</title>
        <authorList>
            <person name="Batinovic S."/>
            <person name="Rose J.J.A."/>
            <person name="Ratcliffe J."/>
            <person name="Seviour R.J."/>
            <person name="Petrovski S."/>
        </authorList>
    </citation>
    <scope>NUCLEOTIDE SEQUENCE</scope>
    <source>
        <strain evidence="18">CON9</strain>
    </source>
</reference>
<comment type="similarity">
    <text evidence="4 15">Belongs to the FAD-dependent oxidoreductase 2 family. FRD/SDH subfamily.</text>
</comment>
<keyword evidence="12 15" id="KW-0472">Membrane</keyword>
<evidence type="ECO:0000256" key="8">
    <source>
        <dbReference type="ARBA" id="ARBA00022630"/>
    </source>
</evidence>
<evidence type="ECO:0000313" key="19">
    <source>
        <dbReference type="Proteomes" id="UP001059836"/>
    </source>
</evidence>
<evidence type="ECO:0000256" key="13">
    <source>
        <dbReference type="ARBA" id="ARBA00049220"/>
    </source>
</evidence>
<evidence type="ECO:0000256" key="6">
    <source>
        <dbReference type="ARBA" id="ARBA00019965"/>
    </source>
</evidence>
<dbReference type="Pfam" id="PF02910">
    <property type="entry name" value="Succ_DH_flav_C"/>
    <property type="match status" value="1"/>
</dbReference>
<dbReference type="SUPFAM" id="SSF56425">
    <property type="entry name" value="Succinate dehydrogenase/fumarate reductase flavoprotein, catalytic domain"/>
    <property type="match status" value="1"/>
</dbReference>
<dbReference type="SUPFAM" id="SSF46977">
    <property type="entry name" value="Succinate dehydrogenase/fumarate reductase flavoprotein C-terminal domain"/>
    <property type="match status" value="1"/>
</dbReference>
<dbReference type="Gene3D" id="1.20.58.100">
    <property type="entry name" value="Fumarate reductase/succinate dehydrogenase flavoprotein-like, C-terminal domain"/>
    <property type="match status" value="1"/>
</dbReference>
<dbReference type="Gene3D" id="3.90.700.10">
    <property type="entry name" value="Succinate dehydrogenase/fumarate reductase flavoprotein, catalytic domain"/>
    <property type="match status" value="1"/>
</dbReference>
<dbReference type="InterPro" id="IPR037099">
    <property type="entry name" value="Fum_R/Succ_DH_flav-like_C_sf"/>
</dbReference>
<keyword evidence="7 15" id="KW-0813">Transport</keyword>
<dbReference type="Pfam" id="PF00890">
    <property type="entry name" value="FAD_binding_2"/>
    <property type="match status" value="1"/>
</dbReference>
<evidence type="ECO:0000256" key="3">
    <source>
        <dbReference type="ARBA" id="ARBA00004894"/>
    </source>
</evidence>
<feature type="domain" description="Fumarate reductase/succinate dehydrogenase flavoprotein-like C-terminal" evidence="17">
    <location>
        <begin position="455"/>
        <end position="584"/>
    </location>
</feature>
<comment type="subcellular location">
    <subcellularLocation>
        <location evidence="2">Membrane</location>
        <topology evidence="2">Peripheral membrane protein</topology>
    </subcellularLocation>
</comment>
<evidence type="ECO:0000256" key="14">
    <source>
        <dbReference type="NCBIfam" id="TIGR01816"/>
    </source>
</evidence>
<dbReference type="InterPro" id="IPR030664">
    <property type="entry name" value="SdhA/FrdA/AprA"/>
</dbReference>
<evidence type="ECO:0000256" key="7">
    <source>
        <dbReference type="ARBA" id="ARBA00022448"/>
    </source>
</evidence>
<dbReference type="NCBIfam" id="TIGR01816">
    <property type="entry name" value="sdhA_forward"/>
    <property type="match status" value="1"/>
</dbReference>
<dbReference type="PANTHER" id="PTHR11632">
    <property type="entry name" value="SUCCINATE DEHYDROGENASE 2 FLAVOPROTEIN SUBUNIT"/>
    <property type="match status" value="1"/>
</dbReference>
<keyword evidence="11 15" id="KW-0560">Oxidoreductase</keyword>
<comment type="cofactor">
    <cofactor evidence="1 15">
        <name>FAD</name>
        <dbReference type="ChEBI" id="CHEBI:57692"/>
    </cofactor>
</comment>
<keyword evidence="10 15" id="KW-0249">Electron transport</keyword>
<proteinExistence type="inferred from homology"/>
<gene>
    <name evidence="18" type="ORF">GII31_07185</name>
</gene>
<keyword evidence="8 15" id="KW-0285">Flavoprotein</keyword>
<sequence length="584" mass="64530">MQEHRYDVVIVGAGGAGMRAAIEAAPRARTAVLTKLYPTRSHTGAAQGGMCAALANVEEDNWEWHTFDTVKGGDYIVDQDAAEIMAKEAIDAVLDLEKMGLPFNRTPEGRIDQRRFGGHTRDHGKAPVRRACYAADRTGHMILQTLYQNCVKHDVEFFNEFYALDICLTENEDGELTATGVVAYELATGEIHVFHAKSIVFATGGSGRMYKTTSNAHTLTGDGMGIIFRKGLPLEDMEFHQFHPTGLAGLGILISEAVRGEGGILRNVDGERFMERYAPTIKDLAPRDIVARSMVLEVLEGRGAGPNKDYVYIDVTHLGEDVLNEKLPDITEFSRTYLGVDPVTEYVPVFPTCHYVMGGIPTNIEGQVLRNNTEIVHGLFAAGECACVSVHGANRLGTNSLLDINVFGRRAGIAAAEHANSASFVPLPEAPTSMVDSWLETLLSDHGHERVADIRTELQASMDANASVFRTEDTLKQALKDVQGFKERYAHIRIHDKGKRFNSDLLEAIELGFLLEMAEVTVAGALNRKESRGGHAREDYPNRDDVNFMRHTMAYKKGADLVADIELDYKPVVQTRYEPMERKY</sequence>
<keyword evidence="9 15" id="KW-0274">FAD</keyword>
<dbReference type="SUPFAM" id="SSF51905">
    <property type="entry name" value="FAD/NAD(P)-binding domain"/>
    <property type="match status" value="1"/>
</dbReference>
<keyword evidence="15" id="KW-0816">Tricarboxylic acid cycle</keyword>
<dbReference type="PIRSF" id="PIRSF000171">
    <property type="entry name" value="SDHA_APRA_LASPO"/>
    <property type="match status" value="1"/>
</dbReference>
<evidence type="ECO:0000256" key="9">
    <source>
        <dbReference type="ARBA" id="ARBA00022827"/>
    </source>
</evidence>
<dbReference type="InterPro" id="IPR003953">
    <property type="entry name" value="FAD-dep_OxRdtase_2_FAD-bd"/>
</dbReference>
<organism evidence="18 19">
    <name type="scientific">Gordonia pseudamarae</name>
    <dbReference type="NCBI Taxonomy" id="2831662"/>
    <lineage>
        <taxon>Bacteria</taxon>
        <taxon>Bacillati</taxon>
        <taxon>Actinomycetota</taxon>
        <taxon>Actinomycetes</taxon>
        <taxon>Mycobacteriales</taxon>
        <taxon>Gordoniaceae</taxon>
        <taxon>Gordonia</taxon>
    </lineage>
</organism>
<name>A0ABX6IH87_9ACTN</name>